<feature type="region of interest" description="Disordered" evidence="1">
    <location>
        <begin position="148"/>
        <end position="176"/>
    </location>
</feature>
<evidence type="ECO:0000313" key="3">
    <source>
        <dbReference type="Proteomes" id="UP001642487"/>
    </source>
</evidence>
<dbReference type="Proteomes" id="UP001642487">
    <property type="component" value="Chromosome 10"/>
</dbReference>
<gene>
    <name evidence="2" type="ORF">CITCOLO1_LOCUS3567</name>
</gene>
<evidence type="ECO:0000256" key="1">
    <source>
        <dbReference type="SAM" id="MobiDB-lite"/>
    </source>
</evidence>
<proteinExistence type="predicted"/>
<evidence type="ECO:0000313" key="2">
    <source>
        <dbReference type="EMBL" id="CAK9311893.1"/>
    </source>
</evidence>
<accession>A0ABP0XUQ2</accession>
<protein>
    <recommendedName>
        <fullName evidence="4">Gag-pol polyprotein</fullName>
    </recommendedName>
</protein>
<name>A0ABP0XUQ2_9ROSI</name>
<evidence type="ECO:0008006" key="4">
    <source>
        <dbReference type="Google" id="ProtNLM"/>
    </source>
</evidence>
<organism evidence="2 3">
    <name type="scientific">Citrullus colocynthis</name>
    <name type="common">colocynth</name>
    <dbReference type="NCBI Taxonomy" id="252529"/>
    <lineage>
        <taxon>Eukaryota</taxon>
        <taxon>Viridiplantae</taxon>
        <taxon>Streptophyta</taxon>
        <taxon>Embryophyta</taxon>
        <taxon>Tracheophyta</taxon>
        <taxon>Spermatophyta</taxon>
        <taxon>Magnoliopsida</taxon>
        <taxon>eudicotyledons</taxon>
        <taxon>Gunneridae</taxon>
        <taxon>Pentapetalae</taxon>
        <taxon>rosids</taxon>
        <taxon>fabids</taxon>
        <taxon>Cucurbitales</taxon>
        <taxon>Cucurbitaceae</taxon>
        <taxon>Benincaseae</taxon>
        <taxon>Citrullus</taxon>
    </lineage>
</organism>
<keyword evidence="3" id="KW-1185">Reference proteome</keyword>
<sequence length="198" mass="22142">MEEGIETTEKNVSAVHESIVSLERVVLEMREKHKKVMYKIEVVEQNRDTTLLLASSSKKGNTKTTVKERKDKVAEEDMATIEGGKKATNPNKFKRLDMPISLGENPDAWLSKVKAQVVRRESIGLEDIMKQTQVVEDMEAALRMATMGSGPMGQRKWGTTGPLQESNDATGKKLKKAQKYPTITISILERAQANERSP</sequence>
<dbReference type="EMBL" id="OZ021744">
    <property type="protein sequence ID" value="CAK9311893.1"/>
    <property type="molecule type" value="Genomic_DNA"/>
</dbReference>
<reference evidence="2 3" key="1">
    <citation type="submission" date="2024-03" db="EMBL/GenBank/DDBJ databases">
        <authorList>
            <person name="Gkanogiannis A."/>
            <person name="Becerra Lopez-Lavalle L."/>
        </authorList>
    </citation>
    <scope>NUCLEOTIDE SEQUENCE [LARGE SCALE GENOMIC DNA]</scope>
</reference>